<dbReference type="STRING" id="888061.AXF15_02815"/>
<evidence type="ECO:0008006" key="5">
    <source>
        <dbReference type="Google" id="ProtNLM"/>
    </source>
</evidence>
<dbReference type="AlphaFoldDB" id="A0A0X8JP31"/>
<dbReference type="PANTHER" id="PTHR35568">
    <property type="entry name" value="TRANSCRIPTIONAL REGULATOR DAUR"/>
    <property type="match status" value="1"/>
</dbReference>
<dbReference type="KEGG" id="doa:AXF15_02815"/>
<name>A0A0X8JP31_9BACT</name>
<dbReference type="EMBL" id="CP014230">
    <property type="protein sequence ID" value="AMD92142.1"/>
    <property type="molecule type" value="Genomic_DNA"/>
</dbReference>
<dbReference type="Pfam" id="PF13309">
    <property type="entry name" value="HTH_22"/>
    <property type="match status" value="1"/>
</dbReference>
<dbReference type="PANTHER" id="PTHR35568:SF1">
    <property type="entry name" value="TRANSCRIPTIONAL REGULATOR DAUR"/>
    <property type="match status" value="1"/>
</dbReference>
<dbReference type="InterPro" id="IPR013559">
    <property type="entry name" value="YheO"/>
</dbReference>
<dbReference type="OrthoDB" id="9796595at2"/>
<organism evidence="3 4">
    <name type="scientific">Desulfomicrobium orale DSM 12838</name>
    <dbReference type="NCBI Taxonomy" id="888061"/>
    <lineage>
        <taxon>Bacteria</taxon>
        <taxon>Pseudomonadati</taxon>
        <taxon>Thermodesulfobacteriota</taxon>
        <taxon>Desulfovibrionia</taxon>
        <taxon>Desulfovibrionales</taxon>
        <taxon>Desulfomicrobiaceae</taxon>
        <taxon>Desulfomicrobium</taxon>
    </lineage>
</organism>
<dbReference type="Pfam" id="PF08348">
    <property type="entry name" value="PAS_6"/>
    <property type="match status" value="1"/>
</dbReference>
<dbReference type="InterPro" id="IPR039445">
    <property type="entry name" value="DauR-like_HTH"/>
</dbReference>
<proteinExistence type="predicted"/>
<dbReference type="InterPro" id="IPR039446">
    <property type="entry name" value="DauR-like"/>
</dbReference>
<keyword evidence="4" id="KW-1185">Reference proteome</keyword>
<reference evidence="4" key="1">
    <citation type="submission" date="2016-02" db="EMBL/GenBank/DDBJ databases">
        <authorList>
            <person name="Holder M.E."/>
            <person name="Ajami N.J."/>
            <person name="Petrosino J.F."/>
        </authorList>
    </citation>
    <scope>NUCLEOTIDE SEQUENCE [LARGE SCALE GENOMIC DNA]</scope>
    <source>
        <strain evidence="4">DSM 12838</strain>
    </source>
</reference>
<evidence type="ECO:0000259" key="2">
    <source>
        <dbReference type="Pfam" id="PF13309"/>
    </source>
</evidence>
<evidence type="ECO:0000313" key="3">
    <source>
        <dbReference type="EMBL" id="AMD92142.1"/>
    </source>
</evidence>
<dbReference type="RefSeq" id="WP_066603043.1">
    <property type="nucleotide sequence ID" value="NZ_CP014230.1"/>
</dbReference>
<dbReference type="Proteomes" id="UP000063964">
    <property type="component" value="Chromosome"/>
</dbReference>
<dbReference type="Gene3D" id="3.30.450.20">
    <property type="entry name" value="PAS domain"/>
    <property type="match status" value="1"/>
</dbReference>
<evidence type="ECO:0000259" key="1">
    <source>
        <dbReference type="Pfam" id="PF08348"/>
    </source>
</evidence>
<feature type="domain" description="YheO-like" evidence="1">
    <location>
        <begin position="12"/>
        <end position="120"/>
    </location>
</feature>
<protein>
    <recommendedName>
        <fullName evidence="5">DNA-binding protein</fullName>
    </recommendedName>
</protein>
<sequence length="222" mass="25174">MSTKRKESIFRALEHAAEGLAAMFPKNLEVVLHDLTEPLQSIRHISGNVTGRKVGDAVTDLVIKALHREGKDVRDRHNYKTTSRDGRTLKSSTIFIRDDDDDVIGALCINFDTTDYKNAAHALEIFTNISNETGIQEKYETFTGPITETIENIFHQVEAKIGKESPTMSRDERINAVKELEENGVFKIKGSIDHVALLMGISKYTIYNYLKIIQTEKDMQRF</sequence>
<evidence type="ECO:0000313" key="4">
    <source>
        <dbReference type="Proteomes" id="UP000063964"/>
    </source>
</evidence>
<accession>A0A0X8JP31</accession>
<feature type="domain" description="Transcriptional regulator DauR-like HTH" evidence="2">
    <location>
        <begin position="149"/>
        <end position="211"/>
    </location>
</feature>
<gene>
    <name evidence="3" type="ORF">AXF15_02815</name>
</gene>